<dbReference type="WBParaSite" id="ACRNAN_scaffold3300.g8425.t1">
    <property type="protein sequence ID" value="ACRNAN_scaffold3300.g8425.t1"/>
    <property type="gene ID" value="ACRNAN_scaffold3300.g8425"/>
</dbReference>
<protein>
    <recommendedName>
        <fullName evidence="1">RNA helicase</fullName>
        <ecNumber evidence="1">3.6.4.13</ecNumber>
    </recommendedName>
</protein>
<feature type="short sequence motif" description="Q motif" evidence="6">
    <location>
        <begin position="164"/>
        <end position="192"/>
    </location>
</feature>
<evidence type="ECO:0000313" key="10">
    <source>
        <dbReference type="WBParaSite" id="ACRNAN_scaffold3300.g8425.t1"/>
    </source>
</evidence>
<keyword evidence="2" id="KW-0547">Nucleotide-binding</keyword>
<dbReference type="AlphaFoldDB" id="A0A914DPI3"/>
<feature type="region of interest" description="Disordered" evidence="7">
    <location>
        <begin position="1"/>
        <end position="40"/>
    </location>
</feature>
<dbReference type="PANTHER" id="PTHR47959">
    <property type="entry name" value="ATP-DEPENDENT RNA HELICASE RHLE-RELATED"/>
    <property type="match status" value="1"/>
</dbReference>
<sequence length="245" mass="27184">MLYPKTIEDDDTAVLESTSSENEEDSLKVRKKSKKRKKTAVDNDFSENFVFNMGDVASNEPDHLDGLRRFLKKTVQSTLQDKIEQERKNQVFEKVLDDSGVPQETNGEKEEDENSDNELIQEMVEKTDRLKHKPIKGSKPKNMAKADFFDLATSNAAVSSASEMSFHDLNLSRPILKAVTEAGFIQPTPIQATCIPVALAGRDICACSATEIAISTKTEVGYQSVSFGTDTRIGYTSFSSQPKFG</sequence>
<keyword evidence="9" id="KW-1185">Reference proteome</keyword>
<name>A0A914DPI3_9BILA</name>
<evidence type="ECO:0000256" key="5">
    <source>
        <dbReference type="ARBA" id="ARBA00022840"/>
    </source>
</evidence>
<feature type="compositionally biased region" description="Basic residues" evidence="7">
    <location>
        <begin position="29"/>
        <end position="38"/>
    </location>
</feature>
<evidence type="ECO:0000256" key="3">
    <source>
        <dbReference type="ARBA" id="ARBA00022801"/>
    </source>
</evidence>
<dbReference type="GO" id="GO:0005829">
    <property type="term" value="C:cytosol"/>
    <property type="evidence" value="ECO:0007669"/>
    <property type="project" value="TreeGrafter"/>
</dbReference>
<dbReference type="SUPFAM" id="SSF52540">
    <property type="entry name" value="P-loop containing nucleoside triphosphate hydrolases"/>
    <property type="match status" value="1"/>
</dbReference>
<evidence type="ECO:0000256" key="6">
    <source>
        <dbReference type="PROSITE-ProRule" id="PRU00552"/>
    </source>
</evidence>
<dbReference type="GO" id="GO:0016787">
    <property type="term" value="F:hydrolase activity"/>
    <property type="evidence" value="ECO:0007669"/>
    <property type="project" value="UniProtKB-KW"/>
</dbReference>
<dbReference type="GO" id="GO:0005524">
    <property type="term" value="F:ATP binding"/>
    <property type="evidence" value="ECO:0007669"/>
    <property type="project" value="UniProtKB-KW"/>
</dbReference>
<dbReference type="GO" id="GO:0003724">
    <property type="term" value="F:RNA helicase activity"/>
    <property type="evidence" value="ECO:0007669"/>
    <property type="project" value="UniProtKB-EC"/>
</dbReference>
<evidence type="ECO:0000256" key="1">
    <source>
        <dbReference type="ARBA" id="ARBA00012552"/>
    </source>
</evidence>
<keyword evidence="3" id="KW-0378">Hydrolase</keyword>
<dbReference type="InterPro" id="IPR014014">
    <property type="entry name" value="RNA_helicase_DEAD_Q_motif"/>
</dbReference>
<dbReference type="InterPro" id="IPR027417">
    <property type="entry name" value="P-loop_NTPase"/>
</dbReference>
<reference evidence="10" key="1">
    <citation type="submission" date="2022-11" db="UniProtKB">
        <authorList>
            <consortium name="WormBaseParasite"/>
        </authorList>
    </citation>
    <scope>IDENTIFICATION</scope>
</reference>
<evidence type="ECO:0000256" key="4">
    <source>
        <dbReference type="ARBA" id="ARBA00022806"/>
    </source>
</evidence>
<accession>A0A914DPI3</accession>
<dbReference type="InterPro" id="IPR050079">
    <property type="entry name" value="DEAD_box_RNA_helicase"/>
</dbReference>
<evidence type="ECO:0000259" key="8">
    <source>
        <dbReference type="PROSITE" id="PS51195"/>
    </source>
</evidence>
<feature type="region of interest" description="Disordered" evidence="7">
    <location>
        <begin position="95"/>
        <end position="116"/>
    </location>
</feature>
<evidence type="ECO:0000256" key="7">
    <source>
        <dbReference type="SAM" id="MobiDB-lite"/>
    </source>
</evidence>
<feature type="domain" description="DEAD-box RNA helicase Q" evidence="8">
    <location>
        <begin position="164"/>
        <end position="192"/>
    </location>
</feature>
<evidence type="ECO:0000256" key="2">
    <source>
        <dbReference type="ARBA" id="ARBA00022741"/>
    </source>
</evidence>
<keyword evidence="5" id="KW-0067">ATP-binding</keyword>
<proteinExistence type="predicted"/>
<dbReference type="PANTHER" id="PTHR47959:SF1">
    <property type="entry name" value="ATP-DEPENDENT RNA HELICASE DBPA"/>
    <property type="match status" value="1"/>
</dbReference>
<organism evidence="9 10">
    <name type="scientific">Acrobeloides nanus</name>
    <dbReference type="NCBI Taxonomy" id="290746"/>
    <lineage>
        <taxon>Eukaryota</taxon>
        <taxon>Metazoa</taxon>
        <taxon>Ecdysozoa</taxon>
        <taxon>Nematoda</taxon>
        <taxon>Chromadorea</taxon>
        <taxon>Rhabditida</taxon>
        <taxon>Tylenchina</taxon>
        <taxon>Cephalobomorpha</taxon>
        <taxon>Cephaloboidea</taxon>
        <taxon>Cephalobidae</taxon>
        <taxon>Acrobeloides</taxon>
    </lineage>
</organism>
<dbReference type="PROSITE" id="PS51195">
    <property type="entry name" value="Q_MOTIF"/>
    <property type="match status" value="1"/>
</dbReference>
<dbReference type="Gene3D" id="3.40.50.300">
    <property type="entry name" value="P-loop containing nucleotide triphosphate hydrolases"/>
    <property type="match status" value="1"/>
</dbReference>
<keyword evidence="4" id="KW-0347">Helicase</keyword>
<dbReference type="EC" id="3.6.4.13" evidence="1"/>
<dbReference type="Proteomes" id="UP000887540">
    <property type="component" value="Unplaced"/>
</dbReference>
<evidence type="ECO:0000313" key="9">
    <source>
        <dbReference type="Proteomes" id="UP000887540"/>
    </source>
</evidence>